<dbReference type="PANTHER" id="PTHR24418">
    <property type="entry name" value="TYROSINE-PROTEIN KINASE"/>
    <property type="match status" value="1"/>
</dbReference>
<evidence type="ECO:0000256" key="4">
    <source>
        <dbReference type="PIRSR" id="PIRSR000615-3"/>
    </source>
</evidence>
<evidence type="ECO:0000313" key="6">
    <source>
        <dbReference type="EMBL" id="CAF1069372.1"/>
    </source>
</evidence>
<dbReference type="EMBL" id="CAJNOT010000741">
    <property type="protein sequence ID" value="CAF1069372.1"/>
    <property type="molecule type" value="Genomic_DNA"/>
</dbReference>
<dbReference type="GO" id="GO:0004672">
    <property type="term" value="F:protein kinase activity"/>
    <property type="evidence" value="ECO:0007669"/>
    <property type="project" value="InterPro"/>
</dbReference>
<name>A0A814LTD3_9BILA</name>
<organism evidence="6 7">
    <name type="scientific">Rotaria sordida</name>
    <dbReference type="NCBI Taxonomy" id="392033"/>
    <lineage>
        <taxon>Eukaryota</taxon>
        <taxon>Metazoa</taxon>
        <taxon>Spiralia</taxon>
        <taxon>Gnathifera</taxon>
        <taxon>Rotifera</taxon>
        <taxon>Eurotatoria</taxon>
        <taxon>Bdelloidea</taxon>
        <taxon>Philodinida</taxon>
        <taxon>Philodinidae</taxon>
        <taxon>Rotaria</taxon>
    </lineage>
</organism>
<dbReference type="InterPro" id="IPR008266">
    <property type="entry name" value="Tyr_kinase_AS"/>
</dbReference>
<dbReference type="InterPro" id="IPR011009">
    <property type="entry name" value="Kinase-like_dom_sf"/>
</dbReference>
<dbReference type="Proteomes" id="UP000663864">
    <property type="component" value="Unassembled WGS sequence"/>
</dbReference>
<dbReference type="AlphaFoldDB" id="A0A814LTD3"/>
<dbReference type="GO" id="GO:0005524">
    <property type="term" value="F:ATP binding"/>
    <property type="evidence" value="ECO:0007669"/>
    <property type="project" value="UniProtKB-KW"/>
</dbReference>
<keyword evidence="2" id="KW-0067">ATP-binding</keyword>
<evidence type="ECO:0000256" key="2">
    <source>
        <dbReference type="ARBA" id="ARBA00022840"/>
    </source>
</evidence>
<protein>
    <recommendedName>
        <fullName evidence="5">Protein kinase domain-containing protein</fullName>
    </recommendedName>
</protein>
<feature type="binding site" evidence="4">
    <location>
        <position position="272"/>
    </location>
    <ligand>
        <name>Mg(2+)</name>
        <dbReference type="ChEBI" id="CHEBI:18420"/>
    </ligand>
</feature>
<dbReference type="InterPro" id="IPR001245">
    <property type="entry name" value="Ser-Thr/Tyr_kinase_cat_dom"/>
</dbReference>
<dbReference type="PROSITE" id="PS00109">
    <property type="entry name" value="PROTEIN_KINASE_TYR"/>
    <property type="match status" value="1"/>
</dbReference>
<keyword evidence="4" id="KW-0479">Metal-binding</keyword>
<evidence type="ECO:0000256" key="3">
    <source>
        <dbReference type="PIRSR" id="PIRSR000615-1"/>
    </source>
</evidence>
<keyword evidence="4" id="KW-0460">Magnesium</keyword>
<dbReference type="InterPro" id="IPR050198">
    <property type="entry name" value="Non-receptor_tyrosine_kinases"/>
</dbReference>
<feature type="domain" description="Protein kinase" evidence="5">
    <location>
        <begin position="134"/>
        <end position="414"/>
    </location>
</feature>
<dbReference type="Gene3D" id="1.10.510.10">
    <property type="entry name" value="Transferase(Phosphotransferase) domain 1"/>
    <property type="match status" value="1"/>
</dbReference>
<dbReference type="GO" id="GO:0046872">
    <property type="term" value="F:metal ion binding"/>
    <property type="evidence" value="ECO:0007669"/>
    <property type="project" value="UniProtKB-KW"/>
</dbReference>
<evidence type="ECO:0000313" key="7">
    <source>
        <dbReference type="Proteomes" id="UP000663864"/>
    </source>
</evidence>
<reference evidence="6" key="1">
    <citation type="submission" date="2021-02" db="EMBL/GenBank/DDBJ databases">
        <authorList>
            <person name="Nowell W R."/>
        </authorList>
    </citation>
    <scope>NUCLEOTIDE SEQUENCE</scope>
</reference>
<gene>
    <name evidence="6" type="ORF">ZHD862_LOCUS15987</name>
</gene>
<sequence length="433" mass="50546">MQNLPTIQKVSPAYVIKALVLQPCGTYIVRYQTLNDEILSSTHINNRSTISIQKDRYVVLSVRVNETSYKCLVMNYRLSLMGSNDKENRVQLLEQYNSQYNQLEKYTPLTNELILSSEDPTWILDSNNFHHINFNHNRFSGKNNNGISEAIWKKSNHDDIKVFIKRFTKNSPYYENELNVLKQLCFFSIVSLFGHYSDHQNNYLVFAHGGKSLESICPLRSRTTISKMFRIINIAFQISNAMIYLEKKNIVHRDLTASNVLIDSYGYIRIADFGHAIQKEEGKNNLSRSITNSGEYRFQVRFLAPECIPKPMQSRINQPTDQIRREIYASFSSKSDVWAFGILIIQLMLKNPSKPYPHIDNDRDVSQRVAINREIHPKPDGCNIDIYYILQQCWAYEPINRISFTEIREKMRMLSSIFNKRKNKVLQSAHVFQ</sequence>
<dbReference type="SUPFAM" id="SSF56112">
    <property type="entry name" value="Protein kinase-like (PK-like)"/>
    <property type="match status" value="1"/>
</dbReference>
<comment type="caution">
    <text evidence="6">The sequence shown here is derived from an EMBL/GenBank/DDBJ whole genome shotgun (WGS) entry which is preliminary data.</text>
</comment>
<dbReference type="Pfam" id="PF07714">
    <property type="entry name" value="PK_Tyr_Ser-Thr"/>
    <property type="match status" value="1"/>
</dbReference>
<feature type="active site" description="Proton acceptor" evidence="3">
    <location>
        <position position="254"/>
    </location>
</feature>
<evidence type="ECO:0000259" key="5">
    <source>
        <dbReference type="PROSITE" id="PS50011"/>
    </source>
</evidence>
<evidence type="ECO:0000256" key="1">
    <source>
        <dbReference type="ARBA" id="ARBA00022741"/>
    </source>
</evidence>
<dbReference type="InterPro" id="IPR000719">
    <property type="entry name" value="Prot_kinase_dom"/>
</dbReference>
<proteinExistence type="predicted"/>
<accession>A0A814LTD3</accession>
<dbReference type="PROSITE" id="PS50011">
    <property type="entry name" value="PROTEIN_KINASE_DOM"/>
    <property type="match status" value="1"/>
</dbReference>
<keyword evidence="1" id="KW-0547">Nucleotide-binding</keyword>
<feature type="binding site" evidence="4">
    <location>
        <position position="259"/>
    </location>
    <ligand>
        <name>Mg(2+)</name>
        <dbReference type="ChEBI" id="CHEBI:18420"/>
    </ligand>
</feature>